<protein>
    <submittedName>
        <fullName evidence="1">Uncharacterized protein</fullName>
    </submittedName>
</protein>
<accession>A0A8X6SV04</accession>
<keyword evidence="2" id="KW-1185">Reference proteome</keyword>
<dbReference type="EMBL" id="BMAU01021348">
    <property type="protein sequence ID" value="GFY18295.1"/>
    <property type="molecule type" value="Genomic_DNA"/>
</dbReference>
<evidence type="ECO:0000313" key="2">
    <source>
        <dbReference type="Proteomes" id="UP000887159"/>
    </source>
</evidence>
<comment type="caution">
    <text evidence="1">The sequence shown here is derived from an EMBL/GenBank/DDBJ whole genome shotgun (WGS) entry which is preliminary data.</text>
</comment>
<reference evidence="1" key="1">
    <citation type="submission" date="2020-08" db="EMBL/GenBank/DDBJ databases">
        <title>Multicomponent nature underlies the extraordinary mechanical properties of spider dragline silk.</title>
        <authorList>
            <person name="Kono N."/>
            <person name="Nakamura H."/>
            <person name="Mori M."/>
            <person name="Yoshida Y."/>
            <person name="Ohtoshi R."/>
            <person name="Malay A.D."/>
            <person name="Moran D.A.P."/>
            <person name="Tomita M."/>
            <person name="Numata K."/>
            <person name="Arakawa K."/>
        </authorList>
    </citation>
    <scope>NUCLEOTIDE SEQUENCE</scope>
</reference>
<dbReference type="Proteomes" id="UP000887159">
    <property type="component" value="Unassembled WGS sequence"/>
</dbReference>
<evidence type="ECO:0000313" key="1">
    <source>
        <dbReference type="EMBL" id="GFY18295.1"/>
    </source>
</evidence>
<proteinExistence type="predicted"/>
<sequence length="106" mass="11569">MRGRRRTMQLGSTSEIPIQVTNLVSPTGVLSGEILATEMFGWKHLKNDNESFDPSVWNSAPKPTLTGRNVSEIATYTAACSFNKGFLPVLKVIEVMGVTTGQIARD</sequence>
<dbReference type="AlphaFoldDB" id="A0A8X6SV04"/>
<name>A0A8X6SV04_TRICX</name>
<gene>
    <name evidence="1" type="ORF">TNCV_2047011</name>
</gene>
<organism evidence="1 2">
    <name type="scientific">Trichonephila clavipes</name>
    <name type="common">Golden silk orbweaver</name>
    <name type="synonym">Nephila clavipes</name>
    <dbReference type="NCBI Taxonomy" id="2585209"/>
    <lineage>
        <taxon>Eukaryota</taxon>
        <taxon>Metazoa</taxon>
        <taxon>Ecdysozoa</taxon>
        <taxon>Arthropoda</taxon>
        <taxon>Chelicerata</taxon>
        <taxon>Arachnida</taxon>
        <taxon>Araneae</taxon>
        <taxon>Araneomorphae</taxon>
        <taxon>Entelegynae</taxon>
        <taxon>Araneoidea</taxon>
        <taxon>Nephilidae</taxon>
        <taxon>Trichonephila</taxon>
    </lineage>
</organism>